<dbReference type="STRING" id="80852.AWOD_II_1264"/>
<keyword evidence="1" id="KW-0732">Signal</keyword>
<evidence type="ECO:0000256" key="1">
    <source>
        <dbReference type="SAM" id="SignalP"/>
    </source>
</evidence>
<evidence type="ECO:0000313" key="2">
    <source>
        <dbReference type="EMBL" id="CED57877.1"/>
    </source>
</evidence>
<proteinExistence type="predicted"/>
<dbReference type="InterPro" id="IPR032811">
    <property type="entry name" value="Put_conjugal_transfer"/>
</dbReference>
<dbReference type="HOGENOM" id="CLU_037007_1_0_6"/>
<dbReference type="OrthoDB" id="6077588at2"/>
<protein>
    <submittedName>
        <fullName evidence="2">Putative exported protein</fullName>
    </submittedName>
</protein>
<organism evidence="2 3">
    <name type="scientific">Aliivibrio wodanis</name>
    <dbReference type="NCBI Taxonomy" id="80852"/>
    <lineage>
        <taxon>Bacteria</taxon>
        <taxon>Pseudomonadati</taxon>
        <taxon>Pseudomonadota</taxon>
        <taxon>Gammaproteobacteria</taxon>
        <taxon>Vibrionales</taxon>
        <taxon>Vibrionaceae</taxon>
        <taxon>Aliivibrio</taxon>
    </lineage>
</organism>
<name>A0A090IBG7_9GAMM</name>
<dbReference type="Gene3D" id="2.40.160.60">
    <property type="entry name" value="Outer membrane protein transport protein (OMPP1/FadL/TodX)"/>
    <property type="match status" value="1"/>
</dbReference>
<reference evidence="3" key="1">
    <citation type="submission" date="2014-09" db="EMBL/GenBank/DDBJ databases">
        <authorList>
            <person name="Hjerde E."/>
        </authorList>
    </citation>
    <scope>NUCLEOTIDE SEQUENCE [LARGE SCALE GENOMIC DNA]</scope>
    <source>
        <strain evidence="3">06/09/139</strain>
    </source>
</reference>
<dbReference type="EMBL" id="LN554847">
    <property type="protein sequence ID" value="CED57877.1"/>
    <property type="molecule type" value="Genomic_DNA"/>
</dbReference>
<dbReference type="Pfam" id="PF13729">
    <property type="entry name" value="TraF_2"/>
    <property type="match status" value="1"/>
</dbReference>
<sequence length="385" mass="41791">MKKITLLSLSIGTALLSTNLYAANQVADARGNAMGNTGVASADYLVAPFYNPALATSFKENDDFAFLLPAIGASARDSDDTLTTIDDLQSSIEEFENSTTPSQGQVDELNGYLDQLENNKPLTVTAGLGFAIALPTKTVALNLYGRGYTEIIAAPDVAANTGSTPIDVEQRYQNSNVDMVAFGYAEFGLAIAKEFTIADEKVSFGVTPKYQQMTTYAQRTTIEDFDIDNYDETEITENAFNIDLGAVWYKGNFRTALAIKDIIAQEIDAEHHGLKDTYELNTQATLGFAYAAEYFTAAFDADLTKQTRFTSLKDDTQFLRFGIEGNAWGWAQLRAGYEMDLEDTLENSITAGIGISPFDVVSLDIAGSYAGENQFGASGNLAFTF</sequence>
<accession>A0A090IBG7</accession>
<dbReference type="PATRIC" id="fig|80852.17.peg.4073"/>
<feature type="chain" id="PRO_5001857276" evidence="1">
    <location>
        <begin position="23"/>
        <end position="385"/>
    </location>
</feature>
<feature type="signal peptide" evidence="1">
    <location>
        <begin position="1"/>
        <end position="22"/>
    </location>
</feature>
<dbReference type="GeneID" id="28543520"/>
<dbReference type="AlphaFoldDB" id="A0A090IBG7"/>
<keyword evidence="3" id="KW-1185">Reference proteome</keyword>
<dbReference type="Proteomes" id="UP000032427">
    <property type="component" value="Chromosome 2"/>
</dbReference>
<gene>
    <name evidence="2" type="ORF">AWOD_II_1264</name>
</gene>
<dbReference type="KEGG" id="awd:AWOD_II_1264"/>
<evidence type="ECO:0000313" key="3">
    <source>
        <dbReference type="Proteomes" id="UP000032427"/>
    </source>
</evidence>